<dbReference type="AlphaFoldDB" id="A0AA97LBR6"/>
<proteinExistence type="predicted"/>
<dbReference type="InterPro" id="IPR027368">
    <property type="entry name" value="MnmE_dom2"/>
</dbReference>
<gene>
    <name evidence="6" type="primary">ODAD1</name>
</gene>
<evidence type="ECO:0000256" key="2">
    <source>
        <dbReference type="SAM" id="Coils"/>
    </source>
</evidence>
<name>A0AA97LBR6_EUBMA</name>
<dbReference type="GO" id="GO:0005930">
    <property type="term" value="C:axoneme"/>
    <property type="evidence" value="ECO:0007669"/>
    <property type="project" value="TreeGrafter"/>
</dbReference>
<reference evidence="6" key="1">
    <citation type="submission" date="2025-08" db="UniProtKB">
        <authorList>
            <consortium name="RefSeq"/>
        </authorList>
    </citation>
    <scope>IDENTIFICATION</scope>
    <source>
        <tissue evidence="6">Blood</tissue>
    </source>
</reference>
<dbReference type="InterPro" id="IPR049258">
    <property type="entry name" value="ODAD1_CC"/>
</dbReference>
<accession>A0AA97LBR6</accession>
<keyword evidence="1 2" id="KW-0175">Coiled coil</keyword>
<protein>
    <submittedName>
        <fullName evidence="6">Outer dynein arm-docking complex subunit 1 isoform X1</fullName>
    </submittedName>
</protein>
<dbReference type="GO" id="GO:0003341">
    <property type="term" value="P:cilium movement"/>
    <property type="evidence" value="ECO:0007669"/>
    <property type="project" value="TreeGrafter"/>
</dbReference>
<feature type="domain" description="ODAD1 central coiled coil region" evidence="4">
    <location>
        <begin position="148"/>
        <end position="430"/>
    </location>
</feature>
<evidence type="ECO:0000256" key="1">
    <source>
        <dbReference type="ARBA" id="ARBA00023054"/>
    </source>
</evidence>
<evidence type="ECO:0000313" key="5">
    <source>
        <dbReference type="Proteomes" id="UP001190640"/>
    </source>
</evidence>
<evidence type="ECO:0000259" key="4">
    <source>
        <dbReference type="Pfam" id="PF21773"/>
    </source>
</evidence>
<dbReference type="GeneID" id="129338984"/>
<dbReference type="CTD" id="93233"/>
<keyword evidence="5" id="KW-1185">Reference proteome</keyword>
<dbReference type="Gene3D" id="1.20.120.430">
    <property type="entry name" value="tRNA modification GTPase MnmE domain 2"/>
    <property type="match status" value="1"/>
</dbReference>
<dbReference type="RefSeq" id="XP_054849544.1">
    <property type="nucleotide sequence ID" value="XM_054993569.1"/>
</dbReference>
<dbReference type="PANTHER" id="PTHR21694:SF35">
    <property type="entry name" value="OUTER DYNEIN ARM-DOCKING COMPLEX SUBUNIT 1"/>
    <property type="match status" value="1"/>
</dbReference>
<dbReference type="Proteomes" id="UP001190640">
    <property type="component" value="Chromosome 12"/>
</dbReference>
<dbReference type="KEGG" id="emc:129338984"/>
<dbReference type="PANTHER" id="PTHR21694">
    <property type="entry name" value="COILED-COIL DOMAIN-CONTAINING PROTEIN 63"/>
    <property type="match status" value="1"/>
</dbReference>
<dbReference type="Pfam" id="PF21773">
    <property type="entry name" value="ODAD1_CC"/>
    <property type="match status" value="1"/>
</dbReference>
<dbReference type="GO" id="GO:0036158">
    <property type="term" value="P:outer dynein arm assembly"/>
    <property type="evidence" value="ECO:0007669"/>
    <property type="project" value="TreeGrafter"/>
</dbReference>
<organism evidence="5 6">
    <name type="scientific">Eublepharis macularius</name>
    <name type="common">Leopard gecko</name>
    <name type="synonym">Cyrtodactylus macularius</name>
    <dbReference type="NCBI Taxonomy" id="481883"/>
    <lineage>
        <taxon>Eukaryota</taxon>
        <taxon>Metazoa</taxon>
        <taxon>Chordata</taxon>
        <taxon>Craniata</taxon>
        <taxon>Vertebrata</taxon>
        <taxon>Euteleostomi</taxon>
        <taxon>Lepidosauria</taxon>
        <taxon>Squamata</taxon>
        <taxon>Bifurcata</taxon>
        <taxon>Gekkota</taxon>
        <taxon>Eublepharidae</taxon>
        <taxon>Eublepharinae</taxon>
        <taxon>Eublepharis</taxon>
    </lineage>
</organism>
<feature type="region of interest" description="Disordered" evidence="3">
    <location>
        <begin position="533"/>
        <end position="564"/>
    </location>
</feature>
<dbReference type="InterPro" id="IPR051876">
    <property type="entry name" value="ODA-DC/CCD"/>
</dbReference>
<feature type="coiled-coil region" evidence="2">
    <location>
        <begin position="20"/>
        <end position="252"/>
    </location>
</feature>
<sequence>MPFFKSASSLRSESSDLDLEGLAESELAKLQRQFRLLESQRHAYTLESRETIRRQMLEVKRLEKENEELLQRQTVAESRTNRQRGKDQADSLRAMLGRRDDVEQQIIQEKKRIALLDREIQSWEKRLAVQKKEVGGGHLIQQQKSHLQKRVQTLENQLDRATSRFNSQLVVNSQLREDLEILQFGHDRFEQLYKHLEKELLETRQNIGAMINSSTTAYDARDEAQNRLSQLRDKTEKDLKQYDSEVKELNCILEHDRRMNEFITIKLQERKLTKEALIAKEKKEQEYKRRGPEEELLESYQDAVENLLQLTGMNSLDAVLDKFVAEEERNFAQFNYVSEQNNQLEQIREQIAELTHEIETVQTQEAQKEAEKLSRLREAEAQQEEVLNEIKRIERLLKSRTKIWEMFKSEIESLFSKLQCDPSVLEKMLGGSTAAQDENIAIYMGLIEQKINDLLAMYSYVIAEQQDKPFDTLETVQLILGQKPERPPHRLSIRPPTSGYEAGPSHDLLIEEDQRPLTYAELKEKALKEVLSRPETPFHRRSMQPDVASVRVRASGYKKTPHAS</sequence>
<feature type="coiled-coil region" evidence="2">
    <location>
        <begin position="337"/>
        <end position="396"/>
    </location>
</feature>
<evidence type="ECO:0000313" key="6">
    <source>
        <dbReference type="RefSeq" id="XP_054849544.1"/>
    </source>
</evidence>
<evidence type="ECO:0000256" key="3">
    <source>
        <dbReference type="SAM" id="MobiDB-lite"/>
    </source>
</evidence>